<dbReference type="PANTHER" id="PTHR13367">
    <property type="entry name" value="UBIQUITIN THIOESTERASE"/>
    <property type="match status" value="1"/>
</dbReference>
<dbReference type="Proteomes" id="UP001271007">
    <property type="component" value="Unassembled WGS sequence"/>
</dbReference>
<evidence type="ECO:0000256" key="6">
    <source>
        <dbReference type="ARBA" id="ARBA00022807"/>
    </source>
</evidence>
<evidence type="ECO:0000256" key="4">
    <source>
        <dbReference type="ARBA" id="ARBA00022786"/>
    </source>
</evidence>
<dbReference type="EC" id="3.4.19.12" evidence="2"/>
<reference evidence="8" key="1">
    <citation type="submission" date="2023-04" db="EMBL/GenBank/DDBJ databases">
        <title>Black Yeasts Isolated from many extreme environments.</title>
        <authorList>
            <person name="Coleine C."/>
            <person name="Stajich J.E."/>
            <person name="Selbmann L."/>
        </authorList>
    </citation>
    <scope>NUCLEOTIDE SEQUENCE</scope>
    <source>
        <strain evidence="8">CCFEE 5312</strain>
    </source>
</reference>
<dbReference type="EMBL" id="JAWDJX010000143">
    <property type="protein sequence ID" value="KAK3045846.1"/>
    <property type="molecule type" value="Genomic_DNA"/>
</dbReference>
<comment type="catalytic activity">
    <reaction evidence="1">
        <text>Thiol-dependent hydrolysis of ester, thioester, amide, peptide and isopeptide bonds formed by the C-terminal Gly of ubiquitin (a 76-residue protein attached to proteins as an intracellular targeting signal).</text>
        <dbReference type="EC" id="3.4.19.12"/>
    </reaction>
</comment>
<evidence type="ECO:0000256" key="1">
    <source>
        <dbReference type="ARBA" id="ARBA00000707"/>
    </source>
</evidence>
<keyword evidence="9" id="KW-1185">Reference proteome</keyword>
<dbReference type="InterPro" id="IPR051346">
    <property type="entry name" value="OTU_Deubiquitinase"/>
</dbReference>
<dbReference type="GO" id="GO:0006508">
    <property type="term" value="P:proteolysis"/>
    <property type="evidence" value="ECO:0007669"/>
    <property type="project" value="UniProtKB-KW"/>
</dbReference>
<proteinExistence type="predicted"/>
<dbReference type="Pfam" id="PF20255">
    <property type="entry name" value="DUF6606"/>
    <property type="match status" value="1"/>
</dbReference>
<protein>
    <recommendedName>
        <fullName evidence="2">ubiquitinyl hydrolase 1</fullName>
        <ecNumber evidence="2">3.4.19.12</ecNumber>
    </recommendedName>
</protein>
<keyword evidence="6" id="KW-0788">Thiol protease</keyword>
<dbReference type="GO" id="GO:0004843">
    <property type="term" value="F:cysteine-type deubiquitinase activity"/>
    <property type="evidence" value="ECO:0007669"/>
    <property type="project" value="UniProtKB-EC"/>
</dbReference>
<sequence length="1884" mass="212179">MATSADETQRIVNHVFLPPKLPQAADDDSEIALVEITLITLRSLRRLLHGAPSTALDNAITLLENIKTVNSLPYGKTDEAQVKKKLLSLDVGQTLAVKISAQNAAVLITRRPNELIFEDLSYLLRARQLLVRTFPGLAVSVDANLLYEQDFPEMIASTLATMCRQKVAGMQPQSKKVQASHDEYRDTTSPAMVSELLFGYLRGIGKSTTVSAVSKHTRDEVHYYKAYAPWRRSPMWLLIRVALQWFAHSVLLTDMLYVMKAKIVWRLQKLSGAGPRVLPDVVFANVHDVLQQVSDTISKRWTTSQQLDSRDVQLPHITALQFEQDTFVALPLLDDHITATSSRRFGASSSLFMPSSELIKYTPEVLPSLPSSNSSDPYYAAANLQEFERWVAQHIDHWMVTYICKDGCEKLHNLMVNYNALAKSYYASNPEATSIMVLTIFELWVACDKLAVTMDPLMAKFDPGVPSSALQNLLLPFFDQMERLCEVEEYLESRRSHSVESTDCMFDVKSSNNFAGKYFSASAAHQTLLAMIENNATVARQKKLVDFHWIKAEYNRLDALYDWTSHEYQTVVIDNWCVPPETEQRHAVNCTKCSYETERDRLQIQVHEWPLPSDVNEARTVIFELLVPPFFGHWRDARFYPLQGVLEGERPQVRAESEYRLSTNDSHLTRYFQPSTHGRIGLLSESKPVVNTHYRSKDITTLSESQICVKNGLQYEYHDATNNAYMGAFTFRDTVLLACTYKLPSQTLQRFIFRPASAPDGPDPNVVIASQDSCPANMALDEYKQLSTIPLGRHIQWANILLQLAMPGVDFKRPDTTLVLLQCIYQAGPPSAMRSLLRDSHDIFDDDEKVDCLLDHLSQALQRVKGNWESAQAVRVFASIAARALSLSTSSNVRRLCLDLLSSAREVCIGWVNELREKAHSAENSIDRTHFVSRSVEVALICISTYDVDDHHLPRILDEAQNASILVQSSIVVQEGDHNQTRATKKCTALLDLRSKRLLHRMYKILAYHEAGLDDAIRRSWSSYVPRRTGWSPVSRAADHWLTTNRYAMEDASMTVHYNLLSGELLVNGSPLNQPPRKYQVHAQYFILFGEQVVDVMPSPTPGFRFSTKREFGGCAVDLSLTPSNEYSVDDLIVRAAQDDITHETIPSRHLSGNYPIHFVQDYIHWYNASTDTVEFRPVDDPWNASSNAKWTLSRKPGQKLWRLSRAGCSIAGINSSTSRWVAHVLNPLANTIHIHSVLQAHGDLLVIDIPKIRVGFSLESGRSLMMSRDSRSMAVDEDQALGTLFGLGSKIVLKSLTKQKRMVLIPESATFSVDYESANNHVVVTVHQDSIHTVHTLHIDTQLGRLVDNGDLSCKLYLAYLHALTSSCLVDPLTLRTGTEQALTILNSAAVRSFDQLSQTNIALLSKMATLSPGRCYYPPYKRVMQTVDWNGCLSFLSQHGHFVSAVKALLQQGEQIKTCFSGTELQFPRLDAVDEHLLQRDNIRSATFRVSTFGAEDYTVCNDRQYTARDCDLLSQRAARASILSGLLFRSAIELAEQAAPIDRLWELTSNFDQISGAPLDEGFKVKFDATLLRGEPELPKNGQTTILQNLPAYHRWLGNFACSQPNKFSVMMWLSTMASDSQADMRFLQTIAMFFKSTSLARVNAPDIGSFKPKQGKSYSRKVVETQVVAAHRRSFETCPESGLVRQANEKWHAYHDRRHNAWQIANNAMVTRFVDALTMQSQSENLNTPNVQGMATYIDVPRAMEAARPHFKSWHNNRLLDAYLRSIEQAISKLAVRKIQIPTLAVGTPPVKTCILGYAAEHSLFLGQPPELPQSPDSPVLQTTQRMMDGQPKSPLLTSLVKKLKDAAGQSKYKRQYSTDLHKSLDALLTRDETHRTLLS</sequence>
<evidence type="ECO:0000256" key="5">
    <source>
        <dbReference type="ARBA" id="ARBA00022801"/>
    </source>
</evidence>
<evidence type="ECO:0000256" key="2">
    <source>
        <dbReference type="ARBA" id="ARBA00012759"/>
    </source>
</evidence>
<evidence type="ECO:0000256" key="3">
    <source>
        <dbReference type="ARBA" id="ARBA00022670"/>
    </source>
</evidence>
<dbReference type="PANTHER" id="PTHR13367:SF34">
    <property type="match status" value="1"/>
</dbReference>
<keyword evidence="3" id="KW-0645">Protease</keyword>
<organism evidence="8 9">
    <name type="scientific">Extremus antarcticus</name>
    <dbReference type="NCBI Taxonomy" id="702011"/>
    <lineage>
        <taxon>Eukaryota</taxon>
        <taxon>Fungi</taxon>
        <taxon>Dikarya</taxon>
        <taxon>Ascomycota</taxon>
        <taxon>Pezizomycotina</taxon>
        <taxon>Dothideomycetes</taxon>
        <taxon>Dothideomycetidae</taxon>
        <taxon>Mycosphaerellales</taxon>
        <taxon>Extremaceae</taxon>
        <taxon>Extremus</taxon>
    </lineage>
</organism>
<keyword evidence="4" id="KW-0833">Ubl conjugation pathway</keyword>
<accession>A0AAJ0G6M9</accession>
<dbReference type="InterPro" id="IPR046541">
    <property type="entry name" value="DUF6606"/>
</dbReference>
<comment type="caution">
    <text evidence="8">The sequence shown here is derived from an EMBL/GenBank/DDBJ whole genome shotgun (WGS) entry which is preliminary data.</text>
</comment>
<name>A0AAJ0G6M9_9PEZI</name>
<evidence type="ECO:0000313" key="8">
    <source>
        <dbReference type="EMBL" id="KAK3045846.1"/>
    </source>
</evidence>
<evidence type="ECO:0000259" key="7">
    <source>
        <dbReference type="Pfam" id="PF20255"/>
    </source>
</evidence>
<keyword evidence="5" id="KW-0378">Hydrolase</keyword>
<feature type="domain" description="DUF6606" evidence="7">
    <location>
        <begin position="11"/>
        <end position="247"/>
    </location>
</feature>
<evidence type="ECO:0000313" key="9">
    <source>
        <dbReference type="Proteomes" id="UP001271007"/>
    </source>
</evidence>
<gene>
    <name evidence="8" type="ORF">LTR09_012621</name>
</gene>